<dbReference type="AlphaFoldDB" id="A0A2W4CUX7"/>
<dbReference type="RefSeq" id="WP_111159452.1">
    <property type="nucleotide sequence ID" value="NZ_PCDP01000019.1"/>
</dbReference>
<keyword evidence="2" id="KW-1185">Reference proteome</keyword>
<evidence type="ECO:0008006" key="3">
    <source>
        <dbReference type="Google" id="ProtNLM"/>
    </source>
</evidence>
<accession>A0A2W4CUX7</accession>
<gene>
    <name evidence="1" type="ORF">CPY51_06355</name>
</gene>
<reference evidence="1 2" key="1">
    <citation type="journal article" date="2018" name="Sci. Rep.">
        <title>Rhizobium tumorigenes sp. nov., a novel plant tumorigenic bacterium isolated from cane gall tumors on thornless blackberry.</title>
        <authorList>
            <person name="Kuzmanovi N."/>
            <person name="Smalla K."/>
            <person name="Gronow S."/>
            <person name="PuBawska J."/>
        </authorList>
    </citation>
    <scope>NUCLEOTIDE SEQUENCE [LARGE SCALE GENOMIC DNA]</scope>
    <source>
        <strain evidence="1 2">CCBAU 85046</strain>
    </source>
</reference>
<proteinExistence type="predicted"/>
<dbReference type="EMBL" id="PCDP01000019">
    <property type="protein sequence ID" value="PZM15451.1"/>
    <property type="molecule type" value="Genomic_DNA"/>
</dbReference>
<sequence>MEKDRRTFKPVRILVAGKYKTVHTVLGAGKMLLDEWPNETGPARHRAQMTVLDAMNEAKSPEEVRSALLIAASEAHLDYK</sequence>
<name>A0A2W4CUX7_9HYPH</name>
<comment type="caution">
    <text evidence="1">The sequence shown here is derived from an EMBL/GenBank/DDBJ whole genome shotgun (WGS) entry which is preliminary data.</text>
</comment>
<dbReference type="OrthoDB" id="8386013at2"/>
<organism evidence="1 2">
    <name type="scientific">Rhizobium tubonense</name>
    <dbReference type="NCBI Taxonomy" id="484088"/>
    <lineage>
        <taxon>Bacteria</taxon>
        <taxon>Pseudomonadati</taxon>
        <taxon>Pseudomonadota</taxon>
        <taxon>Alphaproteobacteria</taxon>
        <taxon>Hyphomicrobiales</taxon>
        <taxon>Rhizobiaceae</taxon>
        <taxon>Rhizobium/Agrobacterium group</taxon>
        <taxon>Rhizobium</taxon>
    </lineage>
</organism>
<dbReference type="Proteomes" id="UP000248925">
    <property type="component" value="Unassembled WGS sequence"/>
</dbReference>
<evidence type="ECO:0000313" key="1">
    <source>
        <dbReference type="EMBL" id="PZM15451.1"/>
    </source>
</evidence>
<dbReference type="InterPro" id="IPR010385">
    <property type="entry name" value="DUF982"/>
</dbReference>
<dbReference type="Pfam" id="PF06169">
    <property type="entry name" value="DUF982"/>
    <property type="match status" value="1"/>
</dbReference>
<protein>
    <recommendedName>
        <fullName evidence="3">DUF982 domain-containing protein</fullName>
    </recommendedName>
</protein>
<dbReference type="Gene3D" id="6.10.250.730">
    <property type="match status" value="1"/>
</dbReference>
<evidence type="ECO:0000313" key="2">
    <source>
        <dbReference type="Proteomes" id="UP000248925"/>
    </source>
</evidence>